<keyword evidence="1" id="KW-0472">Membrane</keyword>
<gene>
    <name evidence="2" type="ORF">K8V35_00535</name>
</gene>
<evidence type="ECO:0008006" key="4">
    <source>
        <dbReference type="Google" id="ProtNLM"/>
    </source>
</evidence>
<feature type="transmembrane region" description="Helical" evidence="1">
    <location>
        <begin position="130"/>
        <end position="151"/>
    </location>
</feature>
<feature type="transmembrane region" description="Helical" evidence="1">
    <location>
        <begin position="20"/>
        <end position="38"/>
    </location>
</feature>
<feature type="transmembrane region" description="Helical" evidence="1">
    <location>
        <begin position="50"/>
        <end position="68"/>
    </location>
</feature>
<accession>A0A921B4E9</accession>
<evidence type="ECO:0000256" key="1">
    <source>
        <dbReference type="SAM" id="Phobius"/>
    </source>
</evidence>
<sequence length="209" mass="23158">MSKPREKQASVELIQNQMILMLLMIGVISLVMLLYGIFNDGEAVSPYVETTLRITAVFALIFGILLPNKLGSIKRLYQLGLMRLDIFKTYVYVALLFALNTVTLILFIGVFINVLPVLNVLNSALTMETLITILAGILYIFGLYVAGVLLTITIKTNVLYLVLTLIVIVLTLQPLISLSTNILVLIAPIILIVVTLGLLYISLRSYIIK</sequence>
<reference evidence="2" key="2">
    <citation type="submission" date="2021-09" db="EMBL/GenBank/DDBJ databases">
        <authorList>
            <person name="Gilroy R."/>
        </authorList>
    </citation>
    <scope>NUCLEOTIDE SEQUENCE</scope>
    <source>
        <strain evidence="2">6019</strain>
    </source>
</reference>
<feature type="transmembrane region" description="Helical" evidence="1">
    <location>
        <begin position="158"/>
        <end position="176"/>
    </location>
</feature>
<protein>
    <recommendedName>
        <fullName evidence="4">ABC-2 family transporter protein</fullName>
    </recommendedName>
</protein>
<dbReference type="Proteomes" id="UP000763505">
    <property type="component" value="Unassembled WGS sequence"/>
</dbReference>
<keyword evidence="1" id="KW-0812">Transmembrane</keyword>
<proteinExistence type="predicted"/>
<keyword evidence="1" id="KW-1133">Transmembrane helix</keyword>
<dbReference type="AlphaFoldDB" id="A0A921B4E9"/>
<evidence type="ECO:0000313" key="3">
    <source>
        <dbReference type="Proteomes" id="UP000763505"/>
    </source>
</evidence>
<organism evidence="2 3">
    <name type="scientific">Aliicoccus persicus</name>
    <dbReference type="NCBI Taxonomy" id="930138"/>
    <lineage>
        <taxon>Bacteria</taxon>
        <taxon>Bacillati</taxon>
        <taxon>Bacillota</taxon>
        <taxon>Bacilli</taxon>
        <taxon>Bacillales</taxon>
        <taxon>Staphylococcaceae</taxon>
        <taxon>Aliicoccus</taxon>
    </lineage>
</organism>
<feature type="transmembrane region" description="Helical" evidence="1">
    <location>
        <begin position="89"/>
        <end position="118"/>
    </location>
</feature>
<evidence type="ECO:0000313" key="2">
    <source>
        <dbReference type="EMBL" id="HJE18824.1"/>
    </source>
</evidence>
<comment type="caution">
    <text evidence="2">The sequence shown here is derived from an EMBL/GenBank/DDBJ whole genome shotgun (WGS) entry which is preliminary data.</text>
</comment>
<dbReference type="EMBL" id="DYYI01000006">
    <property type="protein sequence ID" value="HJE18824.1"/>
    <property type="molecule type" value="Genomic_DNA"/>
</dbReference>
<name>A0A921B4E9_9STAP</name>
<reference evidence="2" key="1">
    <citation type="journal article" date="2021" name="PeerJ">
        <title>Extensive microbial diversity within the chicken gut microbiome revealed by metagenomics and culture.</title>
        <authorList>
            <person name="Gilroy R."/>
            <person name="Ravi A."/>
            <person name="Getino M."/>
            <person name="Pursley I."/>
            <person name="Horton D.L."/>
            <person name="Alikhan N.F."/>
            <person name="Baker D."/>
            <person name="Gharbi K."/>
            <person name="Hall N."/>
            <person name="Watson M."/>
            <person name="Adriaenssens E.M."/>
            <person name="Foster-Nyarko E."/>
            <person name="Jarju S."/>
            <person name="Secka A."/>
            <person name="Antonio M."/>
            <person name="Oren A."/>
            <person name="Chaudhuri R.R."/>
            <person name="La Ragione R."/>
            <person name="Hildebrand F."/>
            <person name="Pallen M.J."/>
        </authorList>
    </citation>
    <scope>NUCLEOTIDE SEQUENCE</scope>
    <source>
        <strain evidence="2">6019</strain>
    </source>
</reference>
<feature type="transmembrane region" description="Helical" evidence="1">
    <location>
        <begin position="182"/>
        <end position="203"/>
    </location>
</feature>